<dbReference type="Proteomes" id="UP001152087">
    <property type="component" value="Unassembled WGS sequence"/>
</dbReference>
<dbReference type="PANTHER" id="PTHR47338">
    <property type="entry name" value="ZN(II)2CYS6 TRANSCRIPTION FACTOR (EUROFUNG)-RELATED"/>
    <property type="match status" value="1"/>
</dbReference>
<proteinExistence type="predicted"/>
<dbReference type="AlphaFoldDB" id="A0A9W8QTJ8"/>
<keyword evidence="2" id="KW-0479">Metal-binding</keyword>
<gene>
    <name evidence="6" type="ORF">NW755_013675</name>
</gene>
<evidence type="ECO:0000256" key="2">
    <source>
        <dbReference type="ARBA" id="ARBA00022723"/>
    </source>
</evidence>
<name>A0A9W8QTJ8_9HYPO</name>
<evidence type="ECO:0000256" key="1">
    <source>
        <dbReference type="ARBA" id="ARBA00004123"/>
    </source>
</evidence>
<sequence>MAQYFASSLPLRSTLGDPSEYSLCVQSVSLLQSLQGSIPDLAKTASIGGLFQNANRLLELINHQTERIHLLREPEGPSASYGILDYMAQASEVWHMARAYAAMRTGPDSPPPWSPQSDYSLIMQRNLELDCRFPLQYRFATNNFGDFPPEALHQRRDYWGPWLFIQFIHAGIPTLLNHPFLLSLRLKNFRYMMPQTFMYQSFDLISKHTAWTICYLDLLEKQQFQVTDPTIAHCVVIVATIHLQHSFVEDETLRKKAQHGYDKCMRFLDRAGLTWSFVFSMTQNLRKLRDSITTLGPQDDESQRPWSINAQLLWDILVFEKAGRSNASADRSLFDDVITSEGEHQQDVAECAMVGSAGISGHKTALRQIAAYAPQDNDPYKPLLNTTTPSIAAQQPNVPDERGFEGLGNLNTMDQGDLLLQAEDFGRAVNDWINFDMTDIS</sequence>
<organism evidence="6 7">
    <name type="scientific">Fusarium falciforme</name>
    <dbReference type="NCBI Taxonomy" id="195108"/>
    <lineage>
        <taxon>Eukaryota</taxon>
        <taxon>Fungi</taxon>
        <taxon>Dikarya</taxon>
        <taxon>Ascomycota</taxon>
        <taxon>Pezizomycotina</taxon>
        <taxon>Sordariomycetes</taxon>
        <taxon>Hypocreomycetidae</taxon>
        <taxon>Hypocreales</taxon>
        <taxon>Nectriaceae</taxon>
        <taxon>Fusarium</taxon>
        <taxon>Fusarium solani species complex</taxon>
    </lineage>
</organism>
<keyword evidence="5" id="KW-0539">Nucleus</keyword>
<keyword evidence="3" id="KW-0805">Transcription regulation</keyword>
<dbReference type="GO" id="GO:0000981">
    <property type="term" value="F:DNA-binding transcription factor activity, RNA polymerase II-specific"/>
    <property type="evidence" value="ECO:0007669"/>
    <property type="project" value="InterPro"/>
</dbReference>
<comment type="subcellular location">
    <subcellularLocation>
        <location evidence="1">Nucleus</location>
    </subcellularLocation>
</comment>
<evidence type="ECO:0000256" key="4">
    <source>
        <dbReference type="ARBA" id="ARBA00023163"/>
    </source>
</evidence>
<dbReference type="EMBL" id="JAOQAV010000093">
    <property type="protein sequence ID" value="KAJ4177733.1"/>
    <property type="molecule type" value="Genomic_DNA"/>
</dbReference>
<reference evidence="6" key="1">
    <citation type="submission" date="2022-09" db="EMBL/GenBank/DDBJ databases">
        <title>Fusarium specimens isolated from Avocado Roots.</title>
        <authorList>
            <person name="Stajich J."/>
            <person name="Roper C."/>
            <person name="Heimlech-Rivalta G."/>
        </authorList>
    </citation>
    <scope>NUCLEOTIDE SEQUENCE</scope>
    <source>
        <strain evidence="6">A02</strain>
    </source>
</reference>
<evidence type="ECO:0008006" key="8">
    <source>
        <dbReference type="Google" id="ProtNLM"/>
    </source>
</evidence>
<keyword evidence="7" id="KW-1185">Reference proteome</keyword>
<comment type="caution">
    <text evidence="6">The sequence shown here is derived from an EMBL/GenBank/DDBJ whole genome shotgun (WGS) entry which is preliminary data.</text>
</comment>
<dbReference type="PANTHER" id="PTHR47338:SF9">
    <property type="entry name" value="ZN(II)2CYS6 TRANSCRIPTION FACTOR (EUROFUNG)"/>
    <property type="match status" value="1"/>
</dbReference>
<evidence type="ECO:0000313" key="7">
    <source>
        <dbReference type="Proteomes" id="UP001152087"/>
    </source>
</evidence>
<evidence type="ECO:0000256" key="5">
    <source>
        <dbReference type="ARBA" id="ARBA00023242"/>
    </source>
</evidence>
<dbReference type="GO" id="GO:0005634">
    <property type="term" value="C:nucleus"/>
    <property type="evidence" value="ECO:0007669"/>
    <property type="project" value="UniProtKB-SubCell"/>
</dbReference>
<protein>
    <recommendedName>
        <fullName evidence="8">Transcription factor domain-containing protein</fullName>
    </recommendedName>
</protein>
<dbReference type="GO" id="GO:0046872">
    <property type="term" value="F:metal ion binding"/>
    <property type="evidence" value="ECO:0007669"/>
    <property type="project" value="UniProtKB-KW"/>
</dbReference>
<dbReference type="InterPro" id="IPR050815">
    <property type="entry name" value="TF_fung"/>
</dbReference>
<keyword evidence="4" id="KW-0804">Transcription</keyword>
<evidence type="ECO:0000313" key="6">
    <source>
        <dbReference type="EMBL" id="KAJ4177733.1"/>
    </source>
</evidence>
<evidence type="ECO:0000256" key="3">
    <source>
        <dbReference type="ARBA" id="ARBA00023015"/>
    </source>
</evidence>
<accession>A0A9W8QTJ8</accession>